<feature type="region of interest" description="Disordered" evidence="1">
    <location>
        <begin position="226"/>
        <end position="282"/>
    </location>
</feature>
<keyword evidence="3" id="KW-1185">Reference proteome</keyword>
<organism evidence="2 3">
    <name type="scientific">Kalanchoe fedtschenkoi</name>
    <name type="common">Lavender scallops</name>
    <name type="synonym">South American air plant</name>
    <dbReference type="NCBI Taxonomy" id="63787"/>
    <lineage>
        <taxon>Eukaryota</taxon>
        <taxon>Viridiplantae</taxon>
        <taxon>Streptophyta</taxon>
        <taxon>Embryophyta</taxon>
        <taxon>Tracheophyta</taxon>
        <taxon>Spermatophyta</taxon>
        <taxon>Magnoliopsida</taxon>
        <taxon>eudicotyledons</taxon>
        <taxon>Gunneridae</taxon>
        <taxon>Pentapetalae</taxon>
        <taxon>Saxifragales</taxon>
        <taxon>Crassulaceae</taxon>
        <taxon>Kalanchoe</taxon>
    </lineage>
</organism>
<protein>
    <submittedName>
        <fullName evidence="2">Uncharacterized protein</fullName>
    </submittedName>
</protein>
<dbReference type="AlphaFoldDB" id="A0A7N0VEC8"/>
<dbReference type="EnsemblPlants" id="Kaladp0566s0003.1.v1.1">
    <property type="protein sequence ID" value="Kaladp0566s0003.1.v1.1"/>
    <property type="gene ID" value="Kaladp0566s0003.v1.1"/>
</dbReference>
<reference evidence="2" key="1">
    <citation type="submission" date="2021-01" db="UniProtKB">
        <authorList>
            <consortium name="EnsemblPlants"/>
        </authorList>
    </citation>
    <scope>IDENTIFICATION</scope>
</reference>
<sequence length="321" mass="35965">MCLLKSFDQDCTTLKSAALADSIKSIQTALLSSGIGIHDLDWNEFSDELLKPMKKVTLLLKEDIQKAEALTKGGKKNYDNRTGELKILKSRLGAANCVLQEANRDLMRLQNKTFVERRKEDLKEACDGDNILGRDESKPSCLEQMDLGNIDNELCKDVGRNSMKAIVDKDSCVEETVDSPYKCNAGQTPKLEDGCSSQSEQGIESEDGYKNEELDDFGDSELLAEDAKEAEEEKVVELSEIEQAKETTNNDNRNNLPAEPRIEKRKASLKSKKKEKRKTRKAQRKGERFVSCMKLPQACLASLGLYLIGYYLLHGCSFGFQ</sequence>
<evidence type="ECO:0000313" key="3">
    <source>
        <dbReference type="Proteomes" id="UP000594263"/>
    </source>
</evidence>
<feature type="compositionally biased region" description="Polar residues" evidence="1">
    <location>
        <begin position="246"/>
        <end position="255"/>
    </location>
</feature>
<accession>A0A7N0VEC8</accession>
<feature type="compositionally biased region" description="Basic residues" evidence="1">
    <location>
        <begin position="267"/>
        <end position="282"/>
    </location>
</feature>
<dbReference type="Proteomes" id="UP000594263">
    <property type="component" value="Unplaced"/>
</dbReference>
<proteinExistence type="predicted"/>
<dbReference type="Gramene" id="Kaladp0566s0003.1.v1.1">
    <property type="protein sequence ID" value="Kaladp0566s0003.1.v1.1"/>
    <property type="gene ID" value="Kaladp0566s0003.v1.1"/>
</dbReference>
<feature type="region of interest" description="Disordered" evidence="1">
    <location>
        <begin position="183"/>
        <end position="214"/>
    </location>
</feature>
<evidence type="ECO:0000313" key="2">
    <source>
        <dbReference type="EnsemblPlants" id="Kaladp0566s0003.1.v1.1"/>
    </source>
</evidence>
<evidence type="ECO:0000256" key="1">
    <source>
        <dbReference type="SAM" id="MobiDB-lite"/>
    </source>
</evidence>
<feature type="compositionally biased region" description="Basic and acidic residues" evidence="1">
    <location>
        <begin position="226"/>
        <end position="245"/>
    </location>
</feature>
<name>A0A7N0VEC8_KALFE</name>